<dbReference type="FunFam" id="3.20.20.20:FF:000006">
    <property type="entry name" value="Dihydropteroate synthase"/>
    <property type="match status" value="1"/>
</dbReference>
<dbReference type="Pfam" id="PF00809">
    <property type="entry name" value="Pterin_bind"/>
    <property type="match status" value="1"/>
</dbReference>
<accession>A0A450SJW0</accession>
<dbReference type="EC" id="2.5.1.15" evidence="5 12"/>
<dbReference type="AlphaFoldDB" id="A0A450SJW0"/>
<dbReference type="InterPro" id="IPR000489">
    <property type="entry name" value="Pterin-binding_dom"/>
</dbReference>
<evidence type="ECO:0000256" key="2">
    <source>
        <dbReference type="ARBA" id="ARBA00001946"/>
    </source>
</evidence>
<dbReference type="PROSITE" id="PS50972">
    <property type="entry name" value="PTERIN_BINDING"/>
    <property type="match status" value="1"/>
</dbReference>
<dbReference type="SUPFAM" id="SSF51717">
    <property type="entry name" value="Dihydropteroate synthetase-like"/>
    <property type="match status" value="1"/>
</dbReference>
<dbReference type="PANTHER" id="PTHR20941">
    <property type="entry name" value="FOLATE SYNTHESIS PROTEINS"/>
    <property type="match status" value="1"/>
</dbReference>
<dbReference type="EMBL" id="CAADFL010000074">
    <property type="protein sequence ID" value="VFK08571.1"/>
    <property type="molecule type" value="Genomic_DNA"/>
</dbReference>
<comment type="catalytic activity">
    <reaction evidence="1">
        <text>(7,8-dihydropterin-6-yl)methyl diphosphate + 4-aminobenzoate = 7,8-dihydropteroate + diphosphate</text>
        <dbReference type="Rhea" id="RHEA:19949"/>
        <dbReference type="ChEBI" id="CHEBI:17836"/>
        <dbReference type="ChEBI" id="CHEBI:17839"/>
        <dbReference type="ChEBI" id="CHEBI:33019"/>
        <dbReference type="ChEBI" id="CHEBI:72950"/>
        <dbReference type="EC" id="2.5.1.15"/>
    </reaction>
</comment>
<gene>
    <name evidence="15" type="ORF">BECKFM1743A_GA0114220_103892</name>
    <name evidence="16" type="ORF">BECKFM1743B_GA0114221_100744</name>
    <name evidence="14" type="ORF">BECKFM1743C_GA0114222_101292</name>
</gene>
<dbReference type="InterPro" id="IPR006390">
    <property type="entry name" value="DHP_synth_dom"/>
</dbReference>
<protein>
    <recommendedName>
        <fullName evidence="6 12">Dihydropteroate synthase</fullName>
        <shortName evidence="12">DHPS</shortName>
        <ecNumber evidence="5 12">2.5.1.15</ecNumber>
    </recommendedName>
    <alternativeName>
        <fullName evidence="11 12">Dihydropteroate pyrophosphorylase</fullName>
    </alternativeName>
</protein>
<dbReference type="PROSITE" id="PS00793">
    <property type="entry name" value="DHPS_2"/>
    <property type="match status" value="1"/>
</dbReference>
<dbReference type="UniPathway" id="UPA00077">
    <property type="reaction ID" value="UER00156"/>
</dbReference>
<evidence type="ECO:0000256" key="10">
    <source>
        <dbReference type="ARBA" id="ARBA00022909"/>
    </source>
</evidence>
<dbReference type="NCBIfam" id="TIGR01496">
    <property type="entry name" value="DHPS"/>
    <property type="match status" value="1"/>
</dbReference>
<evidence type="ECO:0000256" key="8">
    <source>
        <dbReference type="ARBA" id="ARBA00022723"/>
    </source>
</evidence>
<organism evidence="14">
    <name type="scientific">Candidatus Kentrum sp. FM</name>
    <dbReference type="NCBI Taxonomy" id="2126340"/>
    <lineage>
        <taxon>Bacteria</taxon>
        <taxon>Pseudomonadati</taxon>
        <taxon>Pseudomonadota</taxon>
        <taxon>Gammaproteobacteria</taxon>
        <taxon>Candidatus Kentrum</taxon>
    </lineage>
</organism>
<evidence type="ECO:0000256" key="11">
    <source>
        <dbReference type="ARBA" id="ARBA00030193"/>
    </source>
</evidence>
<comment type="cofactor">
    <cofactor evidence="2 12">
        <name>Mg(2+)</name>
        <dbReference type="ChEBI" id="CHEBI:18420"/>
    </cofactor>
</comment>
<dbReference type="GO" id="GO:0046656">
    <property type="term" value="P:folic acid biosynthetic process"/>
    <property type="evidence" value="ECO:0007669"/>
    <property type="project" value="UniProtKB-KW"/>
</dbReference>
<evidence type="ECO:0000256" key="7">
    <source>
        <dbReference type="ARBA" id="ARBA00022679"/>
    </source>
</evidence>
<evidence type="ECO:0000313" key="15">
    <source>
        <dbReference type="EMBL" id="VFJ65711.1"/>
    </source>
</evidence>
<dbReference type="PANTHER" id="PTHR20941:SF1">
    <property type="entry name" value="FOLIC ACID SYNTHESIS PROTEIN FOL1"/>
    <property type="match status" value="1"/>
</dbReference>
<reference evidence="14" key="1">
    <citation type="submission" date="2019-02" db="EMBL/GenBank/DDBJ databases">
        <authorList>
            <person name="Gruber-Vodicka R. H."/>
            <person name="Seah K. B. B."/>
        </authorList>
    </citation>
    <scope>NUCLEOTIDE SEQUENCE</scope>
    <source>
        <strain evidence="15">BECK_BZ163</strain>
        <strain evidence="16">BECK_BZ164</strain>
        <strain evidence="14">BECK_BZ165</strain>
    </source>
</reference>
<comment type="function">
    <text evidence="12">Catalyzes the condensation of para-aminobenzoate (pABA) with 6-hydroxymethyl-7,8-dihydropterin diphosphate (DHPt-PP) to form 7,8-dihydropteroate (H2Pte), the immediate precursor of folate derivatives.</text>
</comment>
<evidence type="ECO:0000256" key="9">
    <source>
        <dbReference type="ARBA" id="ARBA00022842"/>
    </source>
</evidence>
<dbReference type="GO" id="GO:0046872">
    <property type="term" value="F:metal ion binding"/>
    <property type="evidence" value="ECO:0007669"/>
    <property type="project" value="UniProtKB-KW"/>
</dbReference>
<dbReference type="CDD" id="cd00739">
    <property type="entry name" value="DHPS"/>
    <property type="match status" value="1"/>
</dbReference>
<keyword evidence="9 12" id="KW-0460">Magnesium</keyword>
<feature type="domain" description="Pterin-binding" evidence="13">
    <location>
        <begin position="18"/>
        <end position="271"/>
    </location>
</feature>
<comment type="pathway">
    <text evidence="3 12">Cofactor biosynthesis; tetrahydrofolate biosynthesis; 7,8-dihydrofolate from 2-amino-4-hydroxy-6-hydroxymethyl-7,8-dihydropteridine diphosphate and 4-aminobenzoate: step 1/2.</text>
</comment>
<proteinExistence type="inferred from homology"/>
<dbReference type="InterPro" id="IPR011005">
    <property type="entry name" value="Dihydropteroate_synth-like_sf"/>
</dbReference>
<dbReference type="GO" id="GO:0046654">
    <property type="term" value="P:tetrahydrofolate biosynthetic process"/>
    <property type="evidence" value="ECO:0007669"/>
    <property type="project" value="UniProtKB-UniPathway"/>
</dbReference>
<evidence type="ECO:0000256" key="4">
    <source>
        <dbReference type="ARBA" id="ARBA00009503"/>
    </source>
</evidence>
<keyword evidence="8 12" id="KW-0479">Metal-binding</keyword>
<evidence type="ECO:0000256" key="5">
    <source>
        <dbReference type="ARBA" id="ARBA00012458"/>
    </source>
</evidence>
<evidence type="ECO:0000313" key="14">
    <source>
        <dbReference type="EMBL" id="VFJ53774.1"/>
    </source>
</evidence>
<evidence type="ECO:0000259" key="13">
    <source>
        <dbReference type="PROSITE" id="PS50972"/>
    </source>
</evidence>
<comment type="similarity">
    <text evidence="4 12">Belongs to the DHPS family.</text>
</comment>
<dbReference type="Gene3D" id="3.20.20.20">
    <property type="entry name" value="Dihydropteroate synthase-like"/>
    <property type="match status" value="1"/>
</dbReference>
<dbReference type="GO" id="GO:0005829">
    <property type="term" value="C:cytosol"/>
    <property type="evidence" value="ECO:0007669"/>
    <property type="project" value="TreeGrafter"/>
</dbReference>
<evidence type="ECO:0000313" key="16">
    <source>
        <dbReference type="EMBL" id="VFK08571.1"/>
    </source>
</evidence>
<evidence type="ECO:0000256" key="3">
    <source>
        <dbReference type="ARBA" id="ARBA00004763"/>
    </source>
</evidence>
<evidence type="ECO:0000256" key="12">
    <source>
        <dbReference type="RuleBase" id="RU361205"/>
    </source>
</evidence>
<dbReference type="GO" id="GO:0004156">
    <property type="term" value="F:dihydropteroate synthase activity"/>
    <property type="evidence" value="ECO:0007669"/>
    <property type="project" value="UniProtKB-EC"/>
</dbReference>
<sequence length="280" mass="30281">MLLHMTMNEHSKNPFPSPQVMGILNVTPDSFSDGGFFQNPAAALSQARKIAKKGADIIDVGGQSTRPGAVPVSVQQELDRVIPVIRAIHAQIPIRISIDTSRPQVMREAVAAGARIINDVRALREEGAMQAARELDVPVCLMHMQGEPETMQVAPDYRDVVQEVRDFLLARITACQAQGIDRDRLWIDPGFGFGKTLAHNLELLSHLDRFVDIGVPVLAGLSRKSMIGAILNKKSVKRRLSGSIAAALIAAGKGVAIVRVHDVGPTVDALKVWKATSSPE</sequence>
<name>A0A450SJW0_9GAMM</name>
<evidence type="ECO:0000256" key="1">
    <source>
        <dbReference type="ARBA" id="ARBA00000012"/>
    </source>
</evidence>
<evidence type="ECO:0000256" key="6">
    <source>
        <dbReference type="ARBA" id="ARBA00016919"/>
    </source>
</evidence>
<dbReference type="InterPro" id="IPR045031">
    <property type="entry name" value="DHP_synth-like"/>
</dbReference>
<keyword evidence="7 12" id="KW-0808">Transferase</keyword>
<dbReference type="PROSITE" id="PS00792">
    <property type="entry name" value="DHPS_1"/>
    <property type="match status" value="1"/>
</dbReference>
<dbReference type="EMBL" id="CAADEZ010000389">
    <property type="protein sequence ID" value="VFJ65711.1"/>
    <property type="molecule type" value="Genomic_DNA"/>
</dbReference>
<keyword evidence="10 12" id="KW-0289">Folate biosynthesis</keyword>
<dbReference type="EMBL" id="CAADFA010000129">
    <property type="protein sequence ID" value="VFJ53774.1"/>
    <property type="molecule type" value="Genomic_DNA"/>
</dbReference>